<sequence length="257" mass="29122">MGCEVSRRGQAIRLKAPGWKNVARMDEKLGQGYSEDEIRAVLAGEKQHTPRRKDAVSTPTPKVNLLVDIQAKLQAGKGAGYARWAKVFNLKQMAQTMNYLTEHGLLEYAVLEEKAAAATTRHNELSAQIKAAETRMAEIAVLRTHIINYVKTREVYAAYRKAGYSKKFLAEHEADILLHKAAKQAFDDLGIKKLPTVKSLQAEYATLLEGKKKDYAEYRRSREEMRELLAAKANVDRLMGYGEERQNDREKEQGQDR</sequence>
<evidence type="ECO:0000313" key="3">
    <source>
        <dbReference type="Proteomes" id="UP000012589"/>
    </source>
</evidence>
<dbReference type="PATRIC" id="fig|1235802.3.peg.6427"/>
<proteinExistence type="predicted"/>
<accession>N1ZMN7</accession>
<keyword evidence="3" id="KW-1185">Reference proteome</keyword>
<dbReference type="Proteomes" id="UP000012589">
    <property type="component" value="Unassembled WGS sequence"/>
</dbReference>
<dbReference type="eggNOG" id="COG3843">
    <property type="taxonomic scope" value="Bacteria"/>
</dbReference>
<dbReference type="EMBL" id="AQFT01000214">
    <property type="protein sequence ID" value="EMZ17151.1"/>
    <property type="molecule type" value="Genomic_DNA"/>
</dbReference>
<evidence type="ECO:0000256" key="1">
    <source>
        <dbReference type="SAM" id="Coils"/>
    </source>
</evidence>
<reference evidence="2 3" key="1">
    <citation type="journal article" date="2014" name="Genome Announc.">
        <title>Draft genome sequences of the altered schaedler flora, a defined bacterial community from gnotobiotic mice.</title>
        <authorList>
            <person name="Wannemuehler M.J."/>
            <person name="Overstreet A.M."/>
            <person name="Ward D.V."/>
            <person name="Phillips G.J."/>
        </authorList>
    </citation>
    <scope>NUCLEOTIDE SEQUENCE [LARGE SCALE GENOMIC DNA]</scope>
    <source>
        <strain evidence="2 3">ASF492</strain>
    </source>
</reference>
<comment type="caution">
    <text evidence="2">The sequence shown here is derived from an EMBL/GenBank/DDBJ whole genome shotgun (WGS) entry which is preliminary data.</text>
</comment>
<keyword evidence="1" id="KW-0175">Coiled coil</keyword>
<feature type="coiled-coil region" evidence="1">
    <location>
        <begin position="108"/>
        <end position="135"/>
    </location>
</feature>
<name>N1ZMN7_9FIRM</name>
<organism evidence="2 3">
    <name type="scientific">Eubacterium plexicaudatum ASF492</name>
    <dbReference type="NCBI Taxonomy" id="1235802"/>
    <lineage>
        <taxon>Bacteria</taxon>
        <taxon>Bacillati</taxon>
        <taxon>Bacillota</taxon>
        <taxon>Clostridia</taxon>
        <taxon>Eubacteriales</taxon>
        <taxon>Eubacteriaceae</taxon>
        <taxon>Eubacterium</taxon>
    </lineage>
</organism>
<gene>
    <name evidence="2" type="ORF">C823_06085</name>
</gene>
<dbReference type="AlphaFoldDB" id="N1ZMN7"/>
<evidence type="ECO:0000313" key="2">
    <source>
        <dbReference type="EMBL" id="EMZ17151.1"/>
    </source>
</evidence>
<dbReference type="HOGENOM" id="CLU_031118_0_2_9"/>
<protein>
    <recommendedName>
        <fullName evidence="4">Relaxase/mobilization nuclease</fullName>
    </recommendedName>
</protein>
<dbReference type="STRING" id="1235802.C823_06085"/>
<evidence type="ECO:0008006" key="4">
    <source>
        <dbReference type="Google" id="ProtNLM"/>
    </source>
</evidence>